<dbReference type="PANTHER" id="PTHR45658">
    <property type="entry name" value="GATA TRANSCRIPTION FACTOR"/>
    <property type="match status" value="1"/>
</dbReference>
<evidence type="ECO:0000256" key="13">
    <source>
        <dbReference type="SAM" id="MobiDB-lite"/>
    </source>
</evidence>
<proteinExistence type="inferred from homology"/>
<dbReference type="InParanoid" id="A0A7J7CYJ3"/>
<keyword evidence="10 11" id="KW-0539">Nucleus</keyword>
<keyword evidence="16" id="KW-1185">Reference proteome</keyword>
<feature type="compositionally biased region" description="Polar residues" evidence="13">
    <location>
        <begin position="141"/>
        <end position="158"/>
    </location>
</feature>
<evidence type="ECO:0000313" key="16">
    <source>
        <dbReference type="Proteomes" id="UP000593562"/>
    </source>
</evidence>
<comment type="function">
    <text evidence="11">Transcriptional activator that specifically binds 5'-GATA-3' or 5'-GAT-3' motifs within gene promoters.</text>
</comment>
<keyword evidence="9 11" id="KW-0804">Transcription</keyword>
<protein>
    <recommendedName>
        <fullName evidence="11">GATA transcription factor</fullName>
    </recommendedName>
</protein>
<sequence length="319" mass="35116">MEASGYFYAAGAGDHFSLDKRISEQKHGDHFAIDDLLNLSNDDAIMGDGFFDNSSNNVIGNNSSDSSLLTSNDSCNSSVSGGDNKFNGFAGSQFSGELCVPYDDLAELEWLSNFVEDSFSAEHDVETKYHYFPGPKPPTPESSSSDTHPESTRNSANAIFQPDTPLPGKARSKRSRAAPCDWTTRLLHVSPTTKPAPARKRDNPNSNSDAGPVRKCLHCSSEKTPQWRSGPMGPKTLCNACGVRYKAGRLVPEYRPASSPTFVPMKHSNSHKKVLELRRQKDLERAQHQQFLGESSMFGISNGADDYLIRHHSGFRHMI</sequence>
<reference evidence="15 16" key="1">
    <citation type="journal article" date="2020" name="Nat. Commun.">
        <title>Genome of Tripterygium wilfordii and identification of cytochrome P450 involved in triptolide biosynthesis.</title>
        <authorList>
            <person name="Tu L."/>
            <person name="Su P."/>
            <person name="Zhang Z."/>
            <person name="Gao L."/>
            <person name="Wang J."/>
            <person name="Hu T."/>
            <person name="Zhou J."/>
            <person name="Zhang Y."/>
            <person name="Zhao Y."/>
            <person name="Liu Y."/>
            <person name="Song Y."/>
            <person name="Tong Y."/>
            <person name="Lu Y."/>
            <person name="Yang J."/>
            <person name="Xu C."/>
            <person name="Jia M."/>
            <person name="Peters R.J."/>
            <person name="Huang L."/>
            <person name="Gao W."/>
        </authorList>
    </citation>
    <scope>NUCLEOTIDE SEQUENCE [LARGE SCALE GENOMIC DNA]</scope>
    <source>
        <strain evidence="16">cv. XIE 37</strain>
        <tissue evidence="15">Leaf</tissue>
    </source>
</reference>
<keyword evidence="5" id="KW-0862">Zinc</keyword>
<dbReference type="PROSITE" id="PS00344">
    <property type="entry name" value="GATA_ZN_FINGER_1"/>
    <property type="match status" value="1"/>
</dbReference>
<dbReference type="CDD" id="cd00202">
    <property type="entry name" value="ZnF_GATA"/>
    <property type="match status" value="1"/>
</dbReference>
<evidence type="ECO:0000256" key="10">
    <source>
        <dbReference type="ARBA" id="ARBA00023242"/>
    </source>
</evidence>
<evidence type="ECO:0000256" key="4">
    <source>
        <dbReference type="ARBA" id="ARBA00022771"/>
    </source>
</evidence>
<comment type="subcellular location">
    <subcellularLocation>
        <location evidence="1 11">Nucleus</location>
    </subcellularLocation>
</comment>
<evidence type="ECO:0000256" key="3">
    <source>
        <dbReference type="ARBA" id="ARBA00022723"/>
    </source>
</evidence>
<dbReference type="PIRSF" id="PIRSF016992">
    <property type="entry name" value="TF_GATA_plant"/>
    <property type="match status" value="1"/>
</dbReference>
<evidence type="ECO:0000256" key="11">
    <source>
        <dbReference type="PIRNR" id="PIRNR016992"/>
    </source>
</evidence>
<dbReference type="Pfam" id="PF00320">
    <property type="entry name" value="GATA"/>
    <property type="match status" value="1"/>
</dbReference>
<comment type="similarity">
    <text evidence="2 11">Belongs to the type IV zinc-finger family. Class A subfamily.</text>
</comment>
<dbReference type="EMBL" id="JAAARO010000012">
    <property type="protein sequence ID" value="KAF5739172.1"/>
    <property type="molecule type" value="Genomic_DNA"/>
</dbReference>
<evidence type="ECO:0000256" key="8">
    <source>
        <dbReference type="ARBA" id="ARBA00023159"/>
    </source>
</evidence>
<keyword evidence="3" id="KW-0479">Metal-binding</keyword>
<evidence type="ECO:0000256" key="2">
    <source>
        <dbReference type="ARBA" id="ARBA00005694"/>
    </source>
</evidence>
<keyword evidence="8 11" id="KW-0010">Activator</keyword>
<name>A0A7J7CYJ3_TRIWF</name>
<gene>
    <name evidence="15" type="ORF">HS088_TW12G00373</name>
</gene>
<comment type="caution">
    <text evidence="15">The sequence shown here is derived from an EMBL/GenBank/DDBJ whole genome shotgun (WGS) entry which is preliminary data.</text>
</comment>
<dbReference type="InterPro" id="IPR016679">
    <property type="entry name" value="TF_GATA_pln"/>
</dbReference>
<evidence type="ECO:0000313" key="15">
    <source>
        <dbReference type="EMBL" id="KAF5739172.1"/>
    </source>
</evidence>
<evidence type="ECO:0000256" key="9">
    <source>
        <dbReference type="ARBA" id="ARBA00023163"/>
    </source>
</evidence>
<dbReference type="InterPro" id="IPR013088">
    <property type="entry name" value="Znf_NHR/GATA"/>
</dbReference>
<feature type="domain" description="GATA-type" evidence="14">
    <location>
        <begin position="210"/>
        <end position="246"/>
    </location>
</feature>
<dbReference type="FunFam" id="3.30.50.10:FF:000018">
    <property type="entry name" value="GATA transcription factor"/>
    <property type="match status" value="1"/>
</dbReference>
<organism evidence="15 16">
    <name type="scientific">Tripterygium wilfordii</name>
    <name type="common">Thunder God vine</name>
    <dbReference type="NCBI Taxonomy" id="458696"/>
    <lineage>
        <taxon>Eukaryota</taxon>
        <taxon>Viridiplantae</taxon>
        <taxon>Streptophyta</taxon>
        <taxon>Embryophyta</taxon>
        <taxon>Tracheophyta</taxon>
        <taxon>Spermatophyta</taxon>
        <taxon>Magnoliopsida</taxon>
        <taxon>eudicotyledons</taxon>
        <taxon>Gunneridae</taxon>
        <taxon>Pentapetalae</taxon>
        <taxon>rosids</taxon>
        <taxon>fabids</taxon>
        <taxon>Celastrales</taxon>
        <taxon>Celastraceae</taxon>
        <taxon>Tripterygium</taxon>
    </lineage>
</organism>
<dbReference type="GO" id="GO:0005634">
    <property type="term" value="C:nucleus"/>
    <property type="evidence" value="ECO:0007669"/>
    <property type="project" value="UniProtKB-SubCell"/>
</dbReference>
<dbReference type="GO" id="GO:0008270">
    <property type="term" value="F:zinc ion binding"/>
    <property type="evidence" value="ECO:0007669"/>
    <property type="project" value="UniProtKB-KW"/>
</dbReference>
<dbReference type="AlphaFoldDB" id="A0A7J7CYJ3"/>
<dbReference type="InterPro" id="IPR000679">
    <property type="entry name" value="Znf_GATA"/>
</dbReference>
<evidence type="ECO:0000256" key="6">
    <source>
        <dbReference type="ARBA" id="ARBA00023015"/>
    </source>
</evidence>
<evidence type="ECO:0000256" key="5">
    <source>
        <dbReference type="ARBA" id="ARBA00022833"/>
    </source>
</evidence>
<dbReference type="OrthoDB" id="2162994at2759"/>
<evidence type="ECO:0000256" key="12">
    <source>
        <dbReference type="PROSITE-ProRule" id="PRU00094"/>
    </source>
</evidence>
<evidence type="ECO:0000256" key="7">
    <source>
        <dbReference type="ARBA" id="ARBA00023125"/>
    </source>
</evidence>
<keyword evidence="6 11" id="KW-0805">Transcription regulation</keyword>
<dbReference type="GO" id="GO:0043565">
    <property type="term" value="F:sequence-specific DNA binding"/>
    <property type="evidence" value="ECO:0007669"/>
    <property type="project" value="InterPro"/>
</dbReference>
<dbReference type="SUPFAM" id="SSF57716">
    <property type="entry name" value="Glucocorticoid receptor-like (DNA-binding domain)"/>
    <property type="match status" value="1"/>
</dbReference>
<dbReference type="SMART" id="SM00401">
    <property type="entry name" value="ZnF_GATA"/>
    <property type="match status" value="1"/>
</dbReference>
<dbReference type="GO" id="GO:0045893">
    <property type="term" value="P:positive regulation of DNA-templated transcription"/>
    <property type="evidence" value="ECO:0007669"/>
    <property type="project" value="InterPro"/>
</dbReference>
<accession>A0A7J7CYJ3</accession>
<dbReference type="PROSITE" id="PS50114">
    <property type="entry name" value="GATA_ZN_FINGER_2"/>
    <property type="match status" value="1"/>
</dbReference>
<keyword evidence="4 12" id="KW-0863">Zinc-finger</keyword>
<evidence type="ECO:0000256" key="1">
    <source>
        <dbReference type="ARBA" id="ARBA00004123"/>
    </source>
</evidence>
<dbReference type="Proteomes" id="UP000593562">
    <property type="component" value="Unassembled WGS sequence"/>
</dbReference>
<dbReference type="GO" id="GO:0030154">
    <property type="term" value="P:cell differentiation"/>
    <property type="evidence" value="ECO:0007669"/>
    <property type="project" value="TreeGrafter"/>
</dbReference>
<dbReference type="PANTHER" id="PTHR45658:SF127">
    <property type="entry name" value="GATA TRANSCRIPTION FACTOR"/>
    <property type="match status" value="1"/>
</dbReference>
<keyword evidence="7 11" id="KW-0238">DNA-binding</keyword>
<dbReference type="InterPro" id="IPR051140">
    <property type="entry name" value="GATA_TF"/>
</dbReference>
<feature type="region of interest" description="Disordered" evidence="13">
    <location>
        <begin position="129"/>
        <end position="213"/>
    </location>
</feature>
<evidence type="ECO:0000259" key="14">
    <source>
        <dbReference type="PROSITE" id="PS50114"/>
    </source>
</evidence>
<dbReference type="Gene3D" id="3.30.50.10">
    <property type="entry name" value="Erythroid Transcription Factor GATA-1, subunit A"/>
    <property type="match status" value="1"/>
</dbReference>